<accession>A0AAD7CPT7</accession>
<dbReference type="EMBL" id="JARKIE010000292">
    <property type="protein sequence ID" value="KAJ7657102.1"/>
    <property type="molecule type" value="Genomic_DNA"/>
</dbReference>
<gene>
    <name evidence="2" type="ORF">B0H17DRAFT_1263311</name>
</gene>
<proteinExistence type="predicted"/>
<evidence type="ECO:0000313" key="3">
    <source>
        <dbReference type="Proteomes" id="UP001221757"/>
    </source>
</evidence>
<organism evidence="2 3">
    <name type="scientific">Mycena rosella</name>
    <name type="common">Pink bonnet</name>
    <name type="synonym">Agaricus rosellus</name>
    <dbReference type="NCBI Taxonomy" id="1033263"/>
    <lineage>
        <taxon>Eukaryota</taxon>
        <taxon>Fungi</taxon>
        <taxon>Dikarya</taxon>
        <taxon>Basidiomycota</taxon>
        <taxon>Agaricomycotina</taxon>
        <taxon>Agaricomycetes</taxon>
        <taxon>Agaricomycetidae</taxon>
        <taxon>Agaricales</taxon>
        <taxon>Marasmiineae</taxon>
        <taxon>Mycenaceae</taxon>
        <taxon>Mycena</taxon>
    </lineage>
</organism>
<sequence>MCPDTPDPLQTNGLQGLEISFDGREGDGRAGVCRQMGMLGAAKKIWLSFANMESLRRWSRGAYGHISDSGDRSGAVSASGSSTMENPDSPIVRQLLAIFNNPVFNLNPSHFVKFLYNQHFYALDERELHPDICPAPYRANPSNIVKSVGRVMSPPVAARIMELPSVALPVQQNYDYLVFGVHGKGCSITYLPTYLPMHGNAKGPVGKELLPVVEVKHDSECPWGRGILLNPVSYIFYYFFAKFWPGLHKRPQASIMATNWHQIRDIWPELLPTSSSTEITVVFVPKDVARLLARERLHRAEMTRRGMFWADWGVPWRRGCQTPGSGHNRQGDWAAVDTDYASRMWPLRRFSVIFWPMAACLDSEI</sequence>
<feature type="compositionally biased region" description="Polar residues" evidence="1">
    <location>
        <begin position="76"/>
        <end position="86"/>
    </location>
</feature>
<protein>
    <submittedName>
        <fullName evidence="2">Uncharacterized protein</fullName>
    </submittedName>
</protein>
<reference evidence="2" key="1">
    <citation type="submission" date="2023-03" db="EMBL/GenBank/DDBJ databases">
        <title>Massive genome expansion in bonnet fungi (Mycena s.s.) driven by repeated elements and novel gene families across ecological guilds.</title>
        <authorList>
            <consortium name="Lawrence Berkeley National Laboratory"/>
            <person name="Harder C.B."/>
            <person name="Miyauchi S."/>
            <person name="Viragh M."/>
            <person name="Kuo A."/>
            <person name="Thoen E."/>
            <person name="Andreopoulos B."/>
            <person name="Lu D."/>
            <person name="Skrede I."/>
            <person name="Drula E."/>
            <person name="Henrissat B."/>
            <person name="Morin E."/>
            <person name="Kohler A."/>
            <person name="Barry K."/>
            <person name="LaButti K."/>
            <person name="Morin E."/>
            <person name="Salamov A."/>
            <person name="Lipzen A."/>
            <person name="Mereny Z."/>
            <person name="Hegedus B."/>
            <person name="Baldrian P."/>
            <person name="Stursova M."/>
            <person name="Weitz H."/>
            <person name="Taylor A."/>
            <person name="Grigoriev I.V."/>
            <person name="Nagy L.G."/>
            <person name="Martin F."/>
            <person name="Kauserud H."/>
        </authorList>
    </citation>
    <scope>NUCLEOTIDE SEQUENCE</scope>
    <source>
        <strain evidence="2">CBHHK067</strain>
    </source>
</reference>
<evidence type="ECO:0000256" key="1">
    <source>
        <dbReference type="SAM" id="MobiDB-lite"/>
    </source>
</evidence>
<dbReference type="AlphaFoldDB" id="A0AAD7CPT7"/>
<name>A0AAD7CPT7_MYCRO</name>
<dbReference type="Proteomes" id="UP001221757">
    <property type="component" value="Unassembled WGS sequence"/>
</dbReference>
<keyword evidence="3" id="KW-1185">Reference proteome</keyword>
<evidence type="ECO:0000313" key="2">
    <source>
        <dbReference type="EMBL" id="KAJ7657102.1"/>
    </source>
</evidence>
<comment type="caution">
    <text evidence="2">The sequence shown here is derived from an EMBL/GenBank/DDBJ whole genome shotgun (WGS) entry which is preliminary data.</text>
</comment>
<feature type="region of interest" description="Disordered" evidence="1">
    <location>
        <begin position="66"/>
        <end position="86"/>
    </location>
</feature>